<dbReference type="Proteomes" id="UP000698242">
    <property type="component" value="Unassembled WGS sequence"/>
</dbReference>
<evidence type="ECO:0000256" key="1">
    <source>
        <dbReference type="SAM" id="MobiDB-lite"/>
    </source>
</evidence>
<sequence>MRGFTLLLSLLLLLMGCGGGASSALGGGTGAGEGDGNSGGQGDGTDGDTGSGQASTSLSYAERSAAQGALLADFHAQTGGTATAAGRRPMAGQAIHRGFADITLSGGPSAQSMNGDLDMVVNFGQGTLIGSITTLRRSDDVPLGGTLYVRDGQMGAGGGGTISGRLEGTLTEARGALDFDAAVSGDFYGPSAEFTRGTIAGSVQSGAGSLSAEGNFLAGR</sequence>
<dbReference type="AlphaFoldDB" id="A0A921NSU3"/>
<name>A0A921NSU3_9RHOB</name>
<evidence type="ECO:0000313" key="4">
    <source>
        <dbReference type="Proteomes" id="UP000698242"/>
    </source>
</evidence>
<proteinExistence type="predicted"/>
<gene>
    <name evidence="3" type="ORF">PMES_02921</name>
</gene>
<accession>A0A921NSU3</accession>
<dbReference type="EMBL" id="APKE01000035">
    <property type="protein sequence ID" value="KAF0674845.1"/>
    <property type="molecule type" value="Genomic_DNA"/>
</dbReference>
<evidence type="ECO:0000313" key="3">
    <source>
        <dbReference type="EMBL" id="KAF0674845.1"/>
    </source>
</evidence>
<dbReference type="InterPro" id="IPR011250">
    <property type="entry name" value="OMP/PagP_B-barrel"/>
</dbReference>
<reference evidence="3" key="1">
    <citation type="submission" date="2013-03" db="EMBL/GenBank/DDBJ databases">
        <title>Genome Sequence of the Profundibacterium mesophilum strain KAUST100406-0324T from Red Sea, a novel genus in the family Rhodobacteraceae.</title>
        <authorList>
            <person name="Essack M."/>
            <person name="Alam I."/>
            <person name="Lafi F."/>
            <person name="Alawi W."/>
            <person name="Kamanu F."/>
            <person name="Al-Suwailem A."/>
            <person name="Lee O.O."/>
            <person name="Xu Y."/>
            <person name="Bajic V."/>
            <person name="Qian P.-Y."/>
            <person name="Archer J."/>
        </authorList>
    </citation>
    <scope>NUCLEOTIDE SEQUENCE</scope>
    <source>
        <strain evidence="3">KAUST100406-0324</strain>
    </source>
</reference>
<feature type="region of interest" description="Disordered" evidence="1">
    <location>
        <begin position="28"/>
        <end position="58"/>
    </location>
</feature>
<dbReference type="OrthoDB" id="9883284at2"/>
<keyword evidence="2" id="KW-0732">Signal</keyword>
<comment type="caution">
    <text evidence="3">The sequence shown here is derived from an EMBL/GenBank/DDBJ whole genome shotgun (WGS) entry which is preliminary data.</text>
</comment>
<dbReference type="SUPFAM" id="SSF56925">
    <property type="entry name" value="OMPA-like"/>
    <property type="match status" value="1"/>
</dbReference>
<keyword evidence="4" id="KW-1185">Reference proteome</keyword>
<feature type="compositionally biased region" description="Gly residues" evidence="1">
    <location>
        <begin position="28"/>
        <end position="50"/>
    </location>
</feature>
<dbReference type="RefSeq" id="WP_159966429.1">
    <property type="nucleotide sequence ID" value="NZ_APKE01000035.1"/>
</dbReference>
<evidence type="ECO:0000256" key="2">
    <source>
        <dbReference type="SAM" id="SignalP"/>
    </source>
</evidence>
<organism evidence="3 4">
    <name type="scientific">Profundibacterium mesophilum KAUST100406-0324</name>
    <dbReference type="NCBI Taxonomy" id="1037889"/>
    <lineage>
        <taxon>Bacteria</taxon>
        <taxon>Pseudomonadati</taxon>
        <taxon>Pseudomonadota</taxon>
        <taxon>Alphaproteobacteria</taxon>
        <taxon>Rhodobacterales</taxon>
        <taxon>Roseobacteraceae</taxon>
        <taxon>Profundibacterium</taxon>
    </lineage>
</organism>
<dbReference type="Gene3D" id="2.40.160.90">
    <property type="match status" value="1"/>
</dbReference>
<protein>
    <submittedName>
        <fullName evidence="3">Prokaryotic membrane lipoprotein lipid attachment site domain containing protein</fullName>
    </submittedName>
</protein>
<feature type="signal peptide" evidence="2">
    <location>
        <begin position="1"/>
        <end position="23"/>
    </location>
</feature>
<keyword evidence="3" id="KW-0449">Lipoprotein</keyword>
<feature type="chain" id="PRO_5037138478" evidence="2">
    <location>
        <begin position="24"/>
        <end position="220"/>
    </location>
</feature>
<dbReference type="PROSITE" id="PS51257">
    <property type="entry name" value="PROKAR_LIPOPROTEIN"/>
    <property type="match status" value="1"/>
</dbReference>